<reference evidence="1 2" key="1">
    <citation type="submission" date="2021-03" db="EMBL/GenBank/DDBJ databases">
        <title>Sequencing the genomes of 1000 actinobacteria strains.</title>
        <authorList>
            <person name="Klenk H.-P."/>
        </authorList>
    </citation>
    <scope>NUCLEOTIDE SEQUENCE [LARGE SCALE GENOMIC DNA]</scope>
    <source>
        <strain evidence="1 2">DSM 46713</strain>
    </source>
</reference>
<dbReference type="Proteomes" id="UP000694460">
    <property type="component" value="Unassembled WGS sequence"/>
</dbReference>
<evidence type="ECO:0000313" key="1">
    <source>
        <dbReference type="EMBL" id="MBP2453003.1"/>
    </source>
</evidence>
<dbReference type="EMBL" id="JAGIOP010000002">
    <property type="protein sequence ID" value="MBP2453003.1"/>
    <property type="molecule type" value="Genomic_DNA"/>
</dbReference>
<accession>A0ABS4ZU39</accession>
<evidence type="ECO:0008006" key="3">
    <source>
        <dbReference type="Google" id="ProtNLM"/>
    </source>
</evidence>
<name>A0ABS4ZU39_9MYCO</name>
<proteinExistence type="predicted"/>
<gene>
    <name evidence="1" type="ORF">JOF57_002916</name>
</gene>
<organism evidence="1 2">
    <name type="scientific">Mycolicibacterium lutetiense</name>
    <dbReference type="NCBI Taxonomy" id="1641992"/>
    <lineage>
        <taxon>Bacteria</taxon>
        <taxon>Bacillati</taxon>
        <taxon>Actinomycetota</taxon>
        <taxon>Actinomycetes</taxon>
        <taxon>Mycobacteriales</taxon>
        <taxon>Mycobacteriaceae</taxon>
        <taxon>Mycolicibacterium</taxon>
    </lineage>
</organism>
<protein>
    <recommendedName>
        <fullName evidence="3">WXG100 family type VII secretion target</fullName>
    </recommendedName>
</protein>
<dbReference type="RefSeq" id="WP_209917497.1">
    <property type="nucleotide sequence ID" value="NZ_JAGIOP010000002.1"/>
</dbReference>
<comment type="caution">
    <text evidence="1">The sequence shown here is derived from an EMBL/GenBank/DDBJ whole genome shotgun (WGS) entry which is preliminary data.</text>
</comment>
<evidence type="ECO:0000313" key="2">
    <source>
        <dbReference type="Proteomes" id="UP000694460"/>
    </source>
</evidence>
<sequence>MVSIPDIEKWDVAVLQQVLDAAKNSGHSLQRLGDGLDNAKSNLDKWQGETAEAWRSEHGKILADISDQHGQTEKVASAINVAIEDVRWCVNELRDSRAEAERMGMKIQADGTVFDPEASKEYDVQTALTRQMVQADTETRLKALLVKATATDVEVANALRAVVGDSDKIQPVPAGSPSALTPEQIEQKKNQVEAFRGVFGRAPKSPADWKTAEALDPHSYGRMVKGAPPNIVVGKVKPVPGQGVVQGNLFIPGEDAVAPSIEPNRPLFPHGEFNAGDNRGFDPEVGSEANRVQITVDYENGLVTARQNPSVNLTTGETQAGKPDIAVTQKADGGVLVQYNAADPFSPGGQDLAKALNYSVNGEIAVQPGASGPSVGGNITTFPSFEVAHTSVDGQVTSLLQSAPSFTDSEFGPMVGLLPPTKAVGDIGLVGEFNSYFPSLQSGLTTPLGSAHLPGAVPVAPPLTIVPPTLTPLGPISDIPDIPVRTPVHIPK</sequence>
<keyword evidence="2" id="KW-1185">Reference proteome</keyword>